<evidence type="ECO:0000256" key="3">
    <source>
        <dbReference type="ARBA" id="ARBA00022630"/>
    </source>
</evidence>
<evidence type="ECO:0000256" key="7">
    <source>
        <dbReference type="ARBA" id="ARBA00022982"/>
    </source>
</evidence>
<evidence type="ECO:0000256" key="10">
    <source>
        <dbReference type="HAMAP-Rule" id="MF_00462"/>
    </source>
</evidence>
<dbReference type="EC" id="7.-.-.-" evidence="10"/>
<name>A0A0B0HBS4_SOVGS</name>
<evidence type="ECO:0000256" key="8">
    <source>
        <dbReference type="ARBA" id="ARBA00022989"/>
    </source>
</evidence>
<dbReference type="GO" id="GO:0005886">
    <property type="term" value="C:plasma membrane"/>
    <property type="evidence" value="ECO:0007669"/>
    <property type="project" value="UniProtKB-SubCell"/>
</dbReference>
<keyword evidence="8 10" id="KW-1133">Transmembrane helix</keyword>
<evidence type="ECO:0000256" key="4">
    <source>
        <dbReference type="ARBA" id="ARBA00022643"/>
    </source>
</evidence>
<keyword evidence="1 10" id="KW-0813">Transport</keyword>
<dbReference type="InterPro" id="IPR004338">
    <property type="entry name" value="NqrB/RnfD"/>
</dbReference>
<dbReference type="InterPro" id="IPR011303">
    <property type="entry name" value="RnfD_bac"/>
</dbReference>
<dbReference type="OrthoDB" id="9776359at2"/>
<feature type="transmembrane region" description="Helical" evidence="10">
    <location>
        <begin position="234"/>
        <end position="254"/>
    </location>
</feature>
<accession>A0A0B0HBS4</accession>
<dbReference type="RefSeq" id="WP_078456269.1">
    <property type="nucleotide sequence ID" value="NZ_JRAA01000002.1"/>
</dbReference>
<dbReference type="PANTHER" id="PTHR30578">
    <property type="entry name" value="ELECTRON TRANSPORT COMPLEX PROTEIN RNFD"/>
    <property type="match status" value="1"/>
</dbReference>
<dbReference type="PANTHER" id="PTHR30578:SF0">
    <property type="entry name" value="ION-TRANSLOCATING OXIDOREDUCTASE COMPLEX SUBUNIT D"/>
    <property type="match status" value="1"/>
</dbReference>
<dbReference type="STRING" id="2340.JV46_10810"/>
<keyword evidence="9 10" id="KW-0472">Membrane</keyword>
<keyword evidence="10" id="KW-0997">Cell inner membrane</keyword>
<dbReference type="eggNOG" id="COG4658">
    <property type="taxonomic scope" value="Bacteria"/>
</dbReference>
<evidence type="ECO:0000256" key="5">
    <source>
        <dbReference type="ARBA" id="ARBA00022692"/>
    </source>
</evidence>
<keyword evidence="10" id="KW-1003">Cell membrane</keyword>
<dbReference type="AlphaFoldDB" id="A0A0B0HBS4"/>
<dbReference type="GO" id="GO:0055085">
    <property type="term" value="P:transmembrane transport"/>
    <property type="evidence" value="ECO:0007669"/>
    <property type="project" value="InterPro"/>
</dbReference>
<comment type="subcellular location">
    <subcellularLocation>
        <location evidence="10">Cell inner membrane</location>
        <topology evidence="10">Multi-pass membrane protein</topology>
    </subcellularLocation>
</comment>
<comment type="subunit">
    <text evidence="10">The complex is composed of six subunits: RnfA, RnfB, RnfC, RnfD, RnfE and RnfG.</text>
</comment>
<gene>
    <name evidence="11" type="primary">rnfD1</name>
    <name evidence="10" type="synonym">rnfD</name>
    <name evidence="11" type="ORF">JV46_10810</name>
</gene>
<evidence type="ECO:0000256" key="6">
    <source>
        <dbReference type="ARBA" id="ARBA00022967"/>
    </source>
</evidence>
<reference evidence="11 12" key="1">
    <citation type="journal article" date="2014" name="BMC Genomics">
        <title>The genome of the intracellular bacterium of the coastal bivalve, Solemya velum: a blueprint for thriving in and out of symbiosis.</title>
        <authorList>
            <person name="Dmytrenko O."/>
            <person name="Russell S.L."/>
            <person name="Loo W.T."/>
            <person name="Fontanez K.M."/>
            <person name="Liao L."/>
            <person name="Roeselers G."/>
            <person name="Sharma R."/>
            <person name="Stewart F.J."/>
            <person name="Newton I.L."/>
            <person name="Woyke T."/>
            <person name="Wu D."/>
            <person name="Lang J.M."/>
            <person name="Eisen J.A."/>
            <person name="Cavanaugh C.M."/>
        </authorList>
    </citation>
    <scope>NUCLEOTIDE SEQUENCE [LARGE SCALE GENOMIC DNA]</scope>
    <source>
        <strain evidence="11 12">WH</strain>
    </source>
</reference>
<keyword evidence="3 10" id="KW-0285">Flavoprotein</keyword>
<keyword evidence="12" id="KW-1185">Reference proteome</keyword>
<organism evidence="11 12">
    <name type="scientific">Solemya velum gill symbiont</name>
    <dbReference type="NCBI Taxonomy" id="2340"/>
    <lineage>
        <taxon>Bacteria</taxon>
        <taxon>Pseudomonadati</taxon>
        <taxon>Pseudomonadota</taxon>
        <taxon>Gammaproteobacteria</taxon>
        <taxon>sulfur-oxidizing symbionts</taxon>
    </lineage>
</organism>
<dbReference type="PATRIC" id="fig|2340.3.peg.1945"/>
<dbReference type="NCBIfam" id="NF002011">
    <property type="entry name" value="PRK00816.1"/>
    <property type="match status" value="1"/>
</dbReference>
<dbReference type="Pfam" id="PF03116">
    <property type="entry name" value="NQR2_RnfD_RnfE"/>
    <property type="match status" value="1"/>
</dbReference>
<keyword evidence="6 10" id="KW-1278">Translocase</keyword>
<evidence type="ECO:0000256" key="9">
    <source>
        <dbReference type="ARBA" id="ARBA00023136"/>
    </source>
</evidence>
<dbReference type="HAMAP" id="MF_00462">
    <property type="entry name" value="RsxD_RnfD"/>
    <property type="match status" value="1"/>
</dbReference>
<dbReference type="GO" id="GO:0022900">
    <property type="term" value="P:electron transport chain"/>
    <property type="evidence" value="ECO:0007669"/>
    <property type="project" value="UniProtKB-UniRule"/>
</dbReference>
<comment type="cofactor">
    <cofactor evidence="10">
        <name>FMN</name>
        <dbReference type="ChEBI" id="CHEBI:58210"/>
    </cofactor>
</comment>
<comment type="caution">
    <text evidence="11">The sequence shown here is derived from an EMBL/GenBank/DDBJ whole genome shotgun (WGS) entry which is preliminary data.</text>
</comment>
<keyword evidence="4 10" id="KW-0288">FMN</keyword>
<dbReference type="NCBIfam" id="TIGR01946">
    <property type="entry name" value="rnfD"/>
    <property type="match status" value="1"/>
</dbReference>
<feature type="transmembrane region" description="Helical" evidence="10">
    <location>
        <begin position="260"/>
        <end position="280"/>
    </location>
</feature>
<evidence type="ECO:0000256" key="1">
    <source>
        <dbReference type="ARBA" id="ARBA00022448"/>
    </source>
</evidence>
<comment type="similarity">
    <text evidence="10">Belongs to the NqrB/RnfD family.</text>
</comment>
<keyword evidence="7 10" id="KW-0249">Electron transport</keyword>
<feature type="modified residue" description="FMN phosphoryl threonine" evidence="10">
    <location>
        <position position="180"/>
    </location>
</feature>
<feature type="transmembrane region" description="Helical" evidence="10">
    <location>
        <begin position="69"/>
        <end position="89"/>
    </location>
</feature>
<evidence type="ECO:0000313" key="12">
    <source>
        <dbReference type="Proteomes" id="UP000030856"/>
    </source>
</evidence>
<comment type="function">
    <text evidence="10">Part of a membrane-bound complex that couples electron transfer with translocation of ions across the membrane.</text>
</comment>
<dbReference type="EMBL" id="JRAA01000002">
    <property type="protein sequence ID" value="KHF25324.1"/>
    <property type="molecule type" value="Genomic_DNA"/>
</dbReference>
<feature type="transmembrane region" description="Helical" evidence="10">
    <location>
        <begin position="44"/>
        <end position="62"/>
    </location>
</feature>
<proteinExistence type="inferred from homology"/>
<comment type="caution">
    <text evidence="10">Lacks conserved residue(s) required for the propagation of feature annotation.</text>
</comment>
<evidence type="ECO:0000256" key="2">
    <source>
        <dbReference type="ARBA" id="ARBA00022553"/>
    </source>
</evidence>
<keyword evidence="5 10" id="KW-0812">Transmembrane</keyword>
<evidence type="ECO:0000313" key="11">
    <source>
        <dbReference type="EMBL" id="KHF25324.1"/>
    </source>
</evidence>
<protein>
    <recommendedName>
        <fullName evidence="10">Ion-translocating oxidoreductase complex subunit D</fullName>
        <ecNumber evidence="10">7.-.-.-</ecNumber>
    </recommendedName>
    <alternativeName>
        <fullName evidence="10">Rnf electron transport complex subunit D</fullName>
    </alternativeName>
</protein>
<dbReference type="Proteomes" id="UP000030856">
    <property type="component" value="Unassembled WGS sequence"/>
</dbReference>
<feature type="transmembrane region" description="Helical" evidence="10">
    <location>
        <begin position="292"/>
        <end position="309"/>
    </location>
</feature>
<keyword evidence="2 10" id="KW-0597">Phosphoprotein</keyword>
<sequence length="356" mass="39353">MRFPLYSSPHGIQENHVTRLMAQVLLALVPGIIASWWFFGWGVLIQIAIATLTAVGAEIAIIRMRKRDALPVIKDLSAVVTAVLFALAIPPFLPWWMTVAGVLFGIIIVKQLYGGLGYNPFNPAMAAYVFLLISFPVEMTRWNAPLELVTADPGLLASLSIIFTSVMPEGLSWDAITMATPLDEMRTRLEMGEMIYEIREIPGWGDFGGIGREQVAFWFMVGGIFMLWRKVISWHIPLSMIAAMFILSSATWLAEPDVNPVPVFHIIGGGFMLGAFFIATDPVSAATTKKGQIIYGALIGILIYIIRNWGGYPDAVAFAVLLMNMAAPTIDYYTQPKVYGQAEEEDEQKKVTSDEN</sequence>